<protein>
    <recommendedName>
        <fullName evidence="1">Integrase catalytic domain-containing protein</fullName>
    </recommendedName>
</protein>
<evidence type="ECO:0000313" key="2">
    <source>
        <dbReference type="EMBL" id="KJV25248.1"/>
    </source>
</evidence>
<dbReference type="InterPro" id="IPR036397">
    <property type="entry name" value="RNaseH_sf"/>
</dbReference>
<dbReference type="InterPro" id="IPR050900">
    <property type="entry name" value="Transposase_IS3/IS150/IS904"/>
</dbReference>
<dbReference type="Gene3D" id="3.30.420.10">
    <property type="entry name" value="Ribonuclease H-like superfamily/Ribonuclease H"/>
    <property type="match status" value="1"/>
</dbReference>
<dbReference type="Proteomes" id="UP000033651">
    <property type="component" value="Unassembled WGS sequence"/>
</dbReference>
<dbReference type="InterPro" id="IPR048020">
    <property type="entry name" value="Transpos_IS3"/>
</dbReference>
<dbReference type="Pfam" id="PF00665">
    <property type="entry name" value="rve"/>
    <property type="match status" value="1"/>
</dbReference>
<dbReference type="PANTHER" id="PTHR46889:SF4">
    <property type="entry name" value="TRANSPOSASE INSO FOR INSERTION SEQUENCE ELEMENT IS911B-RELATED"/>
    <property type="match status" value="1"/>
</dbReference>
<dbReference type="Pfam" id="PF13276">
    <property type="entry name" value="HTH_21"/>
    <property type="match status" value="1"/>
</dbReference>
<keyword evidence="3" id="KW-1185">Reference proteome</keyword>
<name>A0A0F3K224_9GAMM</name>
<dbReference type="NCBIfam" id="NF033516">
    <property type="entry name" value="transpos_IS3"/>
    <property type="match status" value="1"/>
</dbReference>
<sequence length="269" mass="31040">MPLDELLQQVGLARSTFYHRRSKWNAPDPKADVKAAVRAAVDEHACYGYRRITALLKRRGLTINHKRVQRTMQELGLQVLRRTGKFRSYRGPGHVAVPNLVKRCFRAPKPNQRWVTDVTEFAVDGEKCYLSPIMDLYNGEIVAFQIERRPTLSLVQKMVRKALKKLGKADAPLLHSDQGWHYQHAAYRRLLSQKGLTQSMSAKGDCLDNAAMESFFGLLKTEFFHRTRFDNIAQVQAGIRRYIRYYNHERIKLKLNGLSPVEYRIQAAA</sequence>
<dbReference type="PATRIC" id="fig|345309.4.peg.3951"/>
<dbReference type="Pfam" id="PF13333">
    <property type="entry name" value="rve_2"/>
    <property type="match status" value="1"/>
</dbReference>
<dbReference type="PANTHER" id="PTHR46889">
    <property type="entry name" value="TRANSPOSASE INSF FOR INSERTION SEQUENCE IS3B-RELATED"/>
    <property type="match status" value="1"/>
</dbReference>
<comment type="caution">
    <text evidence="2">The sequence shown here is derived from an EMBL/GenBank/DDBJ whole genome shotgun (WGS) entry which is preliminary data.</text>
</comment>
<dbReference type="GO" id="GO:0003676">
    <property type="term" value="F:nucleic acid binding"/>
    <property type="evidence" value="ECO:0007669"/>
    <property type="project" value="InterPro"/>
</dbReference>
<dbReference type="GO" id="GO:0015074">
    <property type="term" value="P:DNA integration"/>
    <property type="evidence" value="ECO:0007669"/>
    <property type="project" value="InterPro"/>
</dbReference>
<dbReference type="InterPro" id="IPR025948">
    <property type="entry name" value="HTH-like_dom"/>
</dbReference>
<evidence type="ECO:0000259" key="1">
    <source>
        <dbReference type="PROSITE" id="PS50994"/>
    </source>
</evidence>
<dbReference type="SUPFAM" id="SSF53098">
    <property type="entry name" value="Ribonuclease H-like"/>
    <property type="match status" value="1"/>
</dbReference>
<gene>
    <name evidence="2" type="ORF">VI08_19780</name>
</gene>
<proteinExistence type="predicted"/>
<feature type="domain" description="Integrase catalytic" evidence="1">
    <location>
        <begin position="106"/>
        <end position="268"/>
    </location>
</feature>
<organism evidence="2 3">
    <name type="scientific">Luteibacter yeojuensis</name>
    <dbReference type="NCBI Taxonomy" id="345309"/>
    <lineage>
        <taxon>Bacteria</taxon>
        <taxon>Pseudomonadati</taxon>
        <taxon>Pseudomonadota</taxon>
        <taxon>Gammaproteobacteria</taxon>
        <taxon>Lysobacterales</taxon>
        <taxon>Rhodanobacteraceae</taxon>
        <taxon>Luteibacter</taxon>
    </lineage>
</organism>
<accession>A0A0F3K224</accession>
<dbReference type="InterPro" id="IPR001584">
    <property type="entry name" value="Integrase_cat-core"/>
</dbReference>
<dbReference type="PROSITE" id="PS50994">
    <property type="entry name" value="INTEGRASE"/>
    <property type="match status" value="1"/>
</dbReference>
<reference evidence="2 3" key="1">
    <citation type="submission" date="2015-03" db="EMBL/GenBank/DDBJ databases">
        <title>Draft genome sequence of Luteibacter yeojuensis strain SU11.</title>
        <authorList>
            <person name="Sulaiman J."/>
            <person name="Priya K."/>
            <person name="Chan K.-G."/>
        </authorList>
    </citation>
    <scope>NUCLEOTIDE SEQUENCE [LARGE SCALE GENOMIC DNA]</scope>
    <source>
        <strain evidence="2 3">SU11</strain>
    </source>
</reference>
<evidence type="ECO:0000313" key="3">
    <source>
        <dbReference type="Proteomes" id="UP000033651"/>
    </source>
</evidence>
<dbReference type="InterPro" id="IPR012337">
    <property type="entry name" value="RNaseH-like_sf"/>
</dbReference>
<dbReference type="AlphaFoldDB" id="A0A0F3K224"/>
<dbReference type="EMBL" id="JZRB01000077">
    <property type="protein sequence ID" value="KJV25248.1"/>
    <property type="molecule type" value="Genomic_DNA"/>
</dbReference>